<keyword evidence="1" id="KW-0378">Hydrolase</keyword>
<dbReference type="EMBL" id="JBFNXQ010000070">
    <property type="protein sequence ID" value="MEX5720417.1"/>
    <property type="molecule type" value="Genomic_DNA"/>
</dbReference>
<dbReference type="GO" id="GO:0004519">
    <property type="term" value="F:endonuclease activity"/>
    <property type="evidence" value="ECO:0007669"/>
    <property type="project" value="UniProtKB-KW"/>
</dbReference>
<dbReference type="Gene3D" id="3.40.1800.10">
    <property type="entry name" value="His-Me finger endonucleases"/>
    <property type="match status" value="1"/>
</dbReference>
<dbReference type="Proteomes" id="UP001560045">
    <property type="component" value="Unassembled WGS sequence"/>
</dbReference>
<protein>
    <submittedName>
        <fullName evidence="1">Endonuclease VII domain-containing protein</fullName>
    </submittedName>
</protein>
<dbReference type="SUPFAM" id="SSF54060">
    <property type="entry name" value="His-Me finger endonucleases"/>
    <property type="match status" value="1"/>
</dbReference>
<gene>
    <name evidence="1" type="ORF">ABQ292_18800</name>
</gene>
<accession>A0ABV3XJ85</accession>
<sequence length="99" mass="10832">MGGSRTYHLKRRYGMTAEEADAVLADQRGLCAICEVAPAEHVDHDHVTGRVRALLRFNCNGGLGQFRDDPQFLYAAAEYVAYHRARHSRPAGPPPAAGV</sequence>
<dbReference type="InterPro" id="IPR038563">
    <property type="entry name" value="Endonuclease_7_sf"/>
</dbReference>
<organism evidence="1 2">
    <name type="scientific">Geodermatophilus maliterrae</name>
    <dbReference type="NCBI Taxonomy" id="3162531"/>
    <lineage>
        <taxon>Bacteria</taxon>
        <taxon>Bacillati</taxon>
        <taxon>Actinomycetota</taxon>
        <taxon>Actinomycetes</taxon>
        <taxon>Geodermatophilales</taxon>
        <taxon>Geodermatophilaceae</taxon>
        <taxon>Geodermatophilus</taxon>
    </lineage>
</organism>
<comment type="caution">
    <text evidence="1">The sequence shown here is derived from an EMBL/GenBank/DDBJ whole genome shotgun (WGS) entry which is preliminary data.</text>
</comment>
<dbReference type="InterPro" id="IPR004211">
    <property type="entry name" value="Endonuclease_7"/>
</dbReference>
<keyword evidence="2" id="KW-1185">Reference proteome</keyword>
<evidence type="ECO:0000313" key="1">
    <source>
        <dbReference type="EMBL" id="MEX5720417.1"/>
    </source>
</evidence>
<reference evidence="1 2" key="1">
    <citation type="submission" date="2024-06" db="EMBL/GenBank/DDBJ databases">
        <title>Draft genome sequence of Geodermatophilus badlandi, a novel member of the Geodermatophilaceae isolated from badland sedimentary rocks in the Red desert, Wyoming, USA.</title>
        <authorList>
            <person name="Ben Tekaya S."/>
            <person name="Nouioui I."/>
            <person name="Flores G.M."/>
            <person name="Shaal M.N."/>
            <person name="Bredoire F."/>
            <person name="Basile F."/>
            <person name="Van Diepen L."/>
            <person name="Ward N.L."/>
        </authorList>
    </citation>
    <scope>NUCLEOTIDE SEQUENCE [LARGE SCALE GENOMIC DNA]</scope>
    <source>
        <strain evidence="1 2">WL48A</strain>
    </source>
</reference>
<keyword evidence="1" id="KW-0255">Endonuclease</keyword>
<dbReference type="RefSeq" id="WP_369209220.1">
    <property type="nucleotide sequence ID" value="NZ_JBFNXQ010000070.1"/>
</dbReference>
<proteinExistence type="predicted"/>
<evidence type="ECO:0000313" key="2">
    <source>
        <dbReference type="Proteomes" id="UP001560045"/>
    </source>
</evidence>
<name>A0ABV3XJ85_9ACTN</name>
<dbReference type="Pfam" id="PF02945">
    <property type="entry name" value="Endonuclease_7"/>
    <property type="match status" value="1"/>
</dbReference>
<keyword evidence="1" id="KW-0540">Nuclease</keyword>
<dbReference type="InterPro" id="IPR044925">
    <property type="entry name" value="His-Me_finger_sf"/>
</dbReference>